<sequence>MFSNSNPVHIVSTTHHLNSFSNFSCCHLSNIISFLYQL</sequence>
<dbReference type="AlphaFoldDB" id="A0A2P2NND3"/>
<evidence type="ECO:0000313" key="1">
    <source>
        <dbReference type="EMBL" id="MBX43983.1"/>
    </source>
</evidence>
<reference evidence="1" key="1">
    <citation type="submission" date="2018-02" db="EMBL/GenBank/DDBJ databases">
        <title>Rhizophora mucronata_Transcriptome.</title>
        <authorList>
            <person name="Meera S.P."/>
            <person name="Sreeshan A."/>
            <person name="Augustine A."/>
        </authorList>
    </citation>
    <scope>NUCLEOTIDE SEQUENCE</scope>
    <source>
        <tissue evidence="1">Leaf</tissue>
    </source>
</reference>
<organism evidence="1">
    <name type="scientific">Rhizophora mucronata</name>
    <name type="common">Asiatic mangrove</name>
    <dbReference type="NCBI Taxonomy" id="61149"/>
    <lineage>
        <taxon>Eukaryota</taxon>
        <taxon>Viridiplantae</taxon>
        <taxon>Streptophyta</taxon>
        <taxon>Embryophyta</taxon>
        <taxon>Tracheophyta</taxon>
        <taxon>Spermatophyta</taxon>
        <taxon>Magnoliopsida</taxon>
        <taxon>eudicotyledons</taxon>
        <taxon>Gunneridae</taxon>
        <taxon>Pentapetalae</taxon>
        <taxon>rosids</taxon>
        <taxon>fabids</taxon>
        <taxon>Malpighiales</taxon>
        <taxon>Rhizophoraceae</taxon>
        <taxon>Rhizophora</taxon>
    </lineage>
</organism>
<proteinExistence type="predicted"/>
<protein>
    <submittedName>
        <fullName evidence="1">Uncharacterized protein</fullName>
    </submittedName>
</protein>
<name>A0A2P2NND3_RHIMU</name>
<accession>A0A2P2NND3</accession>
<dbReference type="EMBL" id="GGEC01063499">
    <property type="protein sequence ID" value="MBX43983.1"/>
    <property type="molecule type" value="Transcribed_RNA"/>
</dbReference>